<evidence type="ECO:0000256" key="9">
    <source>
        <dbReference type="ARBA" id="ARBA00022848"/>
    </source>
</evidence>
<evidence type="ECO:0000256" key="5">
    <source>
        <dbReference type="ARBA" id="ARBA00010617"/>
    </source>
</evidence>
<dbReference type="InterPro" id="IPR002403">
    <property type="entry name" value="Cyt_P450_E_grp-IV"/>
</dbReference>
<evidence type="ECO:0000256" key="1">
    <source>
        <dbReference type="ARBA" id="ARBA00001971"/>
    </source>
</evidence>
<feature type="transmembrane region" description="Helical" evidence="16">
    <location>
        <begin position="6"/>
        <end position="22"/>
    </location>
</feature>
<dbReference type="GeneID" id="105364332"/>
<evidence type="ECO:0000313" key="17">
    <source>
        <dbReference type="Proteomes" id="UP000695007"/>
    </source>
</evidence>
<evidence type="ECO:0000256" key="16">
    <source>
        <dbReference type="SAM" id="Phobius"/>
    </source>
</evidence>
<evidence type="ECO:0000256" key="12">
    <source>
        <dbReference type="ARBA" id="ARBA00023033"/>
    </source>
</evidence>
<dbReference type="CDD" id="cd11056">
    <property type="entry name" value="CYP6-like"/>
    <property type="match status" value="1"/>
</dbReference>
<dbReference type="InterPro" id="IPR036396">
    <property type="entry name" value="Cyt_P450_sf"/>
</dbReference>
<dbReference type="InterPro" id="IPR017972">
    <property type="entry name" value="Cyt_P450_CS"/>
</dbReference>
<evidence type="ECO:0000313" key="18">
    <source>
        <dbReference type="RefSeq" id="XP_011500531.1"/>
    </source>
</evidence>
<dbReference type="Proteomes" id="UP000695007">
    <property type="component" value="Unplaced"/>
</dbReference>
<comment type="similarity">
    <text evidence="5 15">Belongs to the cytochrome P450 family.</text>
</comment>
<keyword evidence="13 16" id="KW-0472">Membrane</keyword>
<proteinExistence type="inferred from homology"/>
<keyword evidence="9" id="KW-0492">Microsome</keyword>
<dbReference type="Gene3D" id="1.10.630.10">
    <property type="entry name" value="Cytochrome P450"/>
    <property type="match status" value="1"/>
</dbReference>
<evidence type="ECO:0000256" key="15">
    <source>
        <dbReference type="RuleBase" id="RU000461"/>
    </source>
</evidence>
<comment type="subcellular location">
    <subcellularLocation>
        <location evidence="4">Endoplasmic reticulum membrane</location>
        <topology evidence="4">Peripheral membrane protein</topology>
    </subcellularLocation>
    <subcellularLocation>
        <location evidence="3">Microsome membrane</location>
        <topology evidence="3">Peripheral membrane protein</topology>
    </subcellularLocation>
</comment>
<dbReference type="PROSITE" id="PS00086">
    <property type="entry name" value="CYTOCHROME_P450"/>
    <property type="match status" value="1"/>
</dbReference>
<dbReference type="GO" id="GO:0004497">
    <property type="term" value="F:monooxygenase activity"/>
    <property type="evidence" value="ECO:0007669"/>
    <property type="project" value="UniProtKB-KW"/>
</dbReference>
<gene>
    <name evidence="18" type="primary">LOC105364332</name>
</gene>
<dbReference type="GO" id="GO:0005506">
    <property type="term" value="F:iron ion binding"/>
    <property type="evidence" value="ECO:0007669"/>
    <property type="project" value="InterPro"/>
</dbReference>
<sequence length="509" mass="58168">MAVTGFALVSVVLILFLLYWFLTKTFNHWEKCNIPYLRNAIPGFGHLLPLLTLRENIALFSNRVYKMSDSSMTGFYFLRQPALLVRDPELIKSILLSNFSSFRNNGIVLNEDADPVLSKNPFFTGDYQAWKIARARVSNNLSKLKLNYLFVIVNDVISKMVDFIDKKIEKDGSVYECELKKEFSRYTGEVVANAAFAINGQSFSDNPDKLAFTNVANTLFDTNFINGIKQMLIFFLPNVARLLRVNFLQKSTDLYLRENLKAIIKQRKQENSQPKDFLQFCIDSNTEDNIDGIISDVIVFYLDVLETTSTVLSILFYHLSENPDVQEKLRAHVNSVLKETDGVLTFESLKNMDYLEATLNESLRLLPPFGVLTKFCTKEITLTGSDNLSCVLRPDDRIFISLNGLHSDSKYWPEPHIFNPERFTKENQNNITKFTFLGFGEGPRICAGMRFAMILVKVATATLLSKYSIEHSQKTKLPFQFVTTSFITYIQGGLWAKVRKLSESNENDV</sequence>
<keyword evidence="8" id="KW-0256">Endoplasmic reticulum</keyword>
<dbReference type="Pfam" id="PF00067">
    <property type="entry name" value="p450"/>
    <property type="match status" value="1"/>
</dbReference>
<dbReference type="SUPFAM" id="SSF48264">
    <property type="entry name" value="Cytochrome P450"/>
    <property type="match status" value="1"/>
</dbReference>
<protein>
    <submittedName>
        <fullName evidence="18">Cytochrome P450 9e2-like</fullName>
    </submittedName>
</protein>
<evidence type="ECO:0000256" key="14">
    <source>
        <dbReference type="PIRSR" id="PIRSR602403-1"/>
    </source>
</evidence>
<comment type="function">
    <text evidence="2">May be involved in the metabolism of insect hormones and in the breakdown of synthetic insecticides.</text>
</comment>
<keyword evidence="10 15" id="KW-0560">Oxidoreductase</keyword>
<organism evidence="17 18">
    <name type="scientific">Ceratosolen solmsi marchali</name>
    <dbReference type="NCBI Taxonomy" id="326594"/>
    <lineage>
        <taxon>Eukaryota</taxon>
        <taxon>Metazoa</taxon>
        <taxon>Ecdysozoa</taxon>
        <taxon>Arthropoda</taxon>
        <taxon>Hexapoda</taxon>
        <taxon>Insecta</taxon>
        <taxon>Pterygota</taxon>
        <taxon>Neoptera</taxon>
        <taxon>Endopterygota</taxon>
        <taxon>Hymenoptera</taxon>
        <taxon>Apocrita</taxon>
        <taxon>Proctotrupomorpha</taxon>
        <taxon>Chalcidoidea</taxon>
        <taxon>Agaonidae</taxon>
        <taxon>Agaoninae</taxon>
        <taxon>Ceratosolen</taxon>
    </lineage>
</organism>
<evidence type="ECO:0000256" key="6">
    <source>
        <dbReference type="ARBA" id="ARBA00022617"/>
    </source>
</evidence>
<keyword evidence="16" id="KW-0812">Transmembrane</keyword>
<evidence type="ECO:0000256" key="7">
    <source>
        <dbReference type="ARBA" id="ARBA00022723"/>
    </source>
</evidence>
<dbReference type="KEGG" id="csol:105364332"/>
<keyword evidence="6 14" id="KW-0349">Heme</keyword>
<dbReference type="PRINTS" id="PR00465">
    <property type="entry name" value="EP450IV"/>
</dbReference>
<keyword evidence="11 14" id="KW-0408">Iron</keyword>
<dbReference type="PANTHER" id="PTHR24292">
    <property type="entry name" value="CYTOCHROME P450"/>
    <property type="match status" value="1"/>
</dbReference>
<dbReference type="GO" id="GO:0005789">
    <property type="term" value="C:endoplasmic reticulum membrane"/>
    <property type="evidence" value="ECO:0007669"/>
    <property type="project" value="UniProtKB-SubCell"/>
</dbReference>
<dbReference type="InterPro" id="IPR001128">
    <property type="entry name" value="Cyt_P450"/>
</dbReference>
<accession>A0AAJ6YM06</accession>
<keyword evidence="17" id="KW-1185">Reference proteome</keyword>
<evidence type="ECO:0000256" key="10">
    <source>
        <dbReference type="ARBA" id="ARBA00023002"/>
    </source>
</evidence>
<dbReference type="PANTHER" id="PTHR24292:SF104">
    <property type="entry name" value="CYTOCHROME P450 308A1-RELATED"/>
    <property type="match status" value="1"/>
</dbReference>
<evidence type="ECO:0000256" key="11">
    <source>
        <dbReference type="ARBA" id="ARBA00023004"/>
    </source>
</evidence>
<keyword evidence="12 15" id="KW-0503">Monooxygenase</keyword>
<dbReference type="InterPro" id="IPR050476">
    <property type="entry name" value="Insect_CytP450_Detox"/>
</dbReference>
<dbReference type="GO" id="GO:0020037">
    <property type="term" value="F:heme binding"/>
    <property type="evidence" value="ECO:0007669"/>
    <property type="project" value="InterPro"/>
</dbReference>
<evidence type="ECO:0000256" key="4">
    <source>
        <dbReference type="ARBA" id="ARBA00004406"/>
    </source>
</evidence>
<comment type="cofactor">
    <cofactor evidence="1 14">
        <name>heme</name>
        <dbReference type="ChEBI" id="CHEBI:30413"/>
    </cofactor>
</comment>
<reference evidence="18" key="1">
    <citation type="submission" date="2025-08" db="UniProtKB">
        <authorList>
            <consortium name="RefSeq"/>
        </authorList>
    </citation>
    <scope>IDENTIFICATION</scope>
</reference>
<dbReference type="FunFam" id="1.10.630.10:FF:000182">
    <property type="entry name" value="Cytochrome P450 3A4"/>
    <property type="match status" value="1"/>
</dbReference>
<dbReference type="AlphaFoldDB" id="A0AAJ6YM06"/>
<evidence type="ECO:0000256" key="8">
    <source>
        <dbReference type="ARBA" id="ARBA00022824"/>
    </source>
</evidence>
<evidence type="ECO:0000256" key="3">
    <source>
        <dbReference type="ARBA" id="ARBA00004174"/>
    </source>
</evidence>
<dbReference type="PRINTS" id="PR00385">
    <property type="entry name" value="P450"/>
</dbReference>
<keyword evidence="7 14" id="KW-0479">Metal-binding</keyword>
<keyword evidence="16" id="KW-1133">Transmembrane helix</keyword>
<dbReference type="GO" id="GO:0016705">
    <property type="term" value="F:oxidoreductase activity, acting on paired donors, with incorporation or reduction of molecular oxygen"/>
    <property type="evidence" value="ECO:0007669"/>
    <property type="project" value="InterPro"/>
</dbReference>
<feature type="binding site" description="axial binding residue" evidence="14">
    <location>
        <position position="446"/>
    </location>
    <ligand>
        <name>heme</name>
        <dbReference type="ChEBI" id="CHEBI:30413"/>
    </ligand>
    <ligandPart>
        <name>Fe</name>
        <dbReference type="ChEBI" id="CHEBI:18248"/>
    </ligandPart>
</feature>
<dbReference type="RefSeq" id="XP_011500531.1">
    <property type="nucleotide sequence ID" value="XM_011502229.1"/>
</dbReference>
<evidence type="ECO:0000256" key="2">
    <source>
        <dbReference type="ARBA" id="ARBA00003690"/>
    </source>
</evidence>
<evidence type="ECO:0000256" key="13">
    <source>
        <dbReference type="ARBA" id="ARBA00023136"/>
    </source>
</evidence>
<name>A0AAJ6YM06_9HYME</name>